<sequence length="287" mass="30144">MTLAVVGAARGEDRAALEARTLASIESARRTREREVTRINAIVHDDVMSVLLTASRENAPREPTMSAGDALASIAALATPEHERDGGYSAAEVVAALRAVPADLGVDAHVDYSFGTCPPVPGDAVAALSEALGEAVRNAARHAGDEARLSVSISADHRGVDILVADRGVGFDPEAVDPLRLGIRVSIRDRMSTVDGGRGAVYSRPGRGTTVQARVGRPMSIPTNLAEGSATSGGRLLPMNRPGRRRSSSACSSSPTHCLRWAPRASPTGRGRRISPCWSRATARWSS</sequence>
<feature type="region of interest" description="Disordered" evidence="4">
    <location>
        <begin position="221"/>
        <end position="257"/>
    </location>
</feature>
<organism evidence="6 7">
    <name type="scientific">Demequina litorisediminis</name>
    <dbReference type="NCBI Taxonomy" id="1849022"/>
    <lineage>
        <taxon>Bacteria</taxon>
        <taxon>Bacillati</taxon>
        <taxon>Actinomycetota</taxon>
        <taxon>Actinomycetes</taxon>
        <taxon>Micrococcales</taxon>
        <taxon>Demequinaceae</taxon>
        <taxon>Demequina</taxon>
    </lineage>
</organism>
<dbReference type="SUPFAM" id="SSF55874">
    <property type="entry name" value="ATPase domain of HSP90 chaperone/DNA topoisomerase II/histidine kinase"/>
    <property type="match status" value="1"/>
</dbReference>
<comment type="caution">
    <text evidence="6">The sequence shown here is derived from an EMBL/GenBank/DDBJ whole genome shotgun (WGS) entry which is preliminary data.</text>
</comment>
<dbReference type="Pfam" id="PF02518">
    <property type="entry name" value="HATPase_c"/>
    <property type="match status" value="1"/>
</dbReference>
<evidence type="ECO:0000256" key="2">
    <source>
        <dbReference type="ARBA" id="ARBA00022777"/>
    </source>
</evidence>
<dbReference type="EMBL" id="BSUN01000001">
    <property type="protein sequence ID" value="GMA35469.1"/>
    <property type="molecule type" value="Genomic_DNA"/>
</dbReference>
<evidence type="ECO:0000256" key="1">
    <source>
        <dbReference type="ARBA" id="ARBA00022679"/>
    </source>
</evidence>
<dbReference type="PANTHER" id="PTHR24421">
    <property type="entry name" value="NITRATE/NITRITE SENSOR PROTEIN NARX-RELATED"/>
    <property type="match status" value="1"/>
</dbReference>
<dbReference type="InterPro" id="IPR003594">
    <property type="entry name" value="HATPase_dom"/>
</dbReference>
<keyword evidence="3" id="KW-0902">Two-component regulatory system</keyword>
<evidence type="ECO:0000256" key="3">
    <source>
        <dbReference type="ARBA" id="ARBA00023012"/>
    </source>
</evidence>
<reference evidence="7" key="1">
    <citation type="journal article" date="2019" name="Int. J. Syst. Evol. Microbiol.">
        <title>The Global Catalogue of Microorganisms (GCM) 10K type strain sequencing project: providing services to taxonomists for standard genome sequencing and annotation.</title>
        <authorList>
            <consortium name="The Broad Institute Genomics Platform"/>
            <consortium name="The Broad Institute Genome Sequencing Center for Infectious Disease"/>
            <person name="Wu L."/>
            <person name="Ma J."/>
        </authorList>
    </citation>
    <scope>NUCLEOTIDE SEQUENCE [LARGE SCALE GENOMIC DNA]</scope>
    <source>
        <strain evidence="7">NBRC 112299</strain>
    </source>
</reference>
<proteinExistence type="predicted"/>
<evidence type="ECO:0000313" key="6">
    <source>
        <dbReference type="EMBL" id="GMA35469.1"/>
    </source>
</evidence>
<keyword evidence="7" id="KW-1185">Reference proteome</keyword>
<name>A0ABQ6ICC8_9MICO</name>
<feature type="domain" description="Histidine kinase/HSP90-like ATPase" evidence="5">
    <location>
        <begin position="127"/>
        <end position="215"/>
    </location>
</feature>
<evidence type="ECO:0000256" key="4">
    <source>
        <dbReference type="SAM" id="MobiDB-lite"/>
    </source>
</evidence>
<protein>
    <recommendedName>
        <fullName evidence="5">Histidine kinase/HSP90-like ATPase domain-containing protein</fullName>
    </recommendedName>
</protein>
<keyword evidence="2" id="KW-0418">Kinase</keyword>
<evidence type="ECO:0000313" key="7">
    <source>
        <dbReference type="Proteomes" id="UP001157125"/>
    </source>
</evidence>
<dbReference type="Gene3D" id="3.30.565.10">
    <property type="entry name" value="Histidine kinase-like ATPase, C-terminal domain"/>
    <property type="match status" value="1"/>
</dbReference>
<dbReference type="Proteomes" id="UP001157125">
    <property type="component" value="Unassembled WGS sequence"/>
</dbReference>
<dbReference type="InterPro" id="IPR036890">
    <property type="entry name" value="HATPase_C_sf"/>
</dbReference>
<dbReference type="InterPro" id="IPR050482">
    <property type="entry name" value="Sensor_HK_TwoCompSys"/>
</dbReference>
<dbReference type="PANTHER" id="PTHR24421:SF61">
    <property type="entry name" value="OXYGEN SENSOR HISTIDINE KINASE NREB"/>
    <property type="match status" value="1"/>
</dbReference>
<keyword evidence="1" id="KW-0808">Transferase</keyword>
<evidence type="ECO:0000259" key="5">
    <source>
        <dbReference type="Pfam" id="PF02518"/>
    </source>
</evidence>
<gene>
    <name evidence="6" type="ORF">GCM10025876_16730</name>
</gene>
<accession>A0ABQ6ICC8</accession>